<protein>
    <submittedName>
        <fullName evidence="2">Uncharacterized protein</fullName>
    </submittedName>
</protein>
<dbReference type="AlphaFoldDB" id="A0A2G8S2T7"/>
<dbReference type="STRING" id="1077348.A0A2G8S2T7"/>
<keyword evidence="3" id="KW-1185">Reference proteome</keyword>
<organism evidence="2 3">
    <name type="scientific">Ganoderma sinense ZZ0214-1</name>
    <dbReference type="NCBI Taxonomy" id="1077348"/>
    <lineage>
        <taxon>Eukaryota</taxon>
        <taxon>Fungi</taxon>
        <taxon>Dikarya</taxon>
        <taxon>Basidiomycota</taxon>
        <taxon>Agaricomycotina</taxon>
        <taxon>Agaricomycetes</taxon>
        <taxon>Polyporales</taxon>
        <taxon>Polyporaceae</taxon>
        <taxon>Ganoderma</taxon>
    </lineage>
</organism>
<accession>A0A2G8S2T7</accession>
<dbReference type="EMBL" id="AYKW01000029">
    <property type="protein sequence ID" value="PIL28085.1"/>
    <property type="molecule type" value="Genomic_DNA"/>
</dbReference>
<reference evidence="2 3" key="1">
    <citation type="journal article" date="2015" name="Sci. Rep.">
        <title>Chromosome-level genome map provides insights into diverse defense mechanisms in the medicinal fungus Ganoderma sinense.</title>
        <authorList>
            <person name="Zhu Y."/>
            <person name="Xu J."/>
            <person name="Sun C."/>
            <person name="Zhou S."/>
            <person name="Xu H."/>
            <person name="Nelson D.R."/>
            <person name="Qian J."/>
            <person name="Song J."/>
            <person name="Luo H."/>
            <person name="Xiang L."/>
            <person name="Li Y."/>
            <person name="Xu Z."/>
            <person name="Ji A."/>
            <person name="Wang L."/>
            <person name="Lu S."/>
            <person name="Hayward A."/>
            <person name="Sun W."/>
            <person name="Li X."/>
            <person name="Schwartz D.C."/>
            <person name="Wang Y."/>
            <person name="Chen S."/>
        </authorList>
    </citation>
    <scope>NUCLEOTIDE SEQUENCE [LARGE SCALE GENOMIC DNA]</scope>
    <source>
        <strain evidence="2 3">ZZ0214-1</strain>
    </source>
</reference>
<feature type="region of interest" description="Disordered" evidence="1">
    <location>
        <begin position="54"/>
        <end position="73"/>
    </location>
</feature>
<proteinExistence type="predicted"/>
<gene>
    <name evidence="2" type="ORF">GSI_09839</name>
</gene>
<evidence type="ECO:0000313" key="3">
    <source>
        <dbReference type="Proteomes" id="UP000230002"/>
    </source>
</evidence>
<dbReference type="OrthoDB" id="2757521at2759"/>
<evidence type="ECO:0000313" key="2">
    <source>
        <dbReference type="EMBL" id="PIL28085.1"/>
    </source>
</evidence>
<sequence length="182" mass="19767">MASSNPNDYNAEAWVSWERYADRLEACFTGQGDHPGEPPEGYRELYRLHHRHAPLPEHRPRPPRGPPAPVAPGAPPFQGMRGVAMSEDAFAALLQQSNTWANQITRLAENMRRPPPARPITVIAPAPQAPVAPRAHLAGRGRGYGQRGGHHGRGGFNGGRGRMHAPPPLVVAGSWPAWDDTA</sequence>
<evidence type="ECO:0000256" key="1">
    <source>
        <dbReference type="SAM" id="MobiDB-lite"/>
    </source>
</evidence>
<feature type="region of interest" description="Disordered" evidence="1">
    <location>
        <begin position="140"/>
        <end position="182"/>
    </location>
</feature>
<name>A0A2G8S2T7_9APHY</name>
<feature type="compositionally biased region" description="Pro residues" evidence="1">
    <location>
        <begin position="63"/>
        <end position="73"/>
    </location>
</feature>
<comment type="caution">
    <text evidence="2">The sequence shown here is derived from an EMBL/GenBank/DDBJ whole genome shotgun (WGS) entry which is preliminary data.</text>
</comment>
<dbReference type="Proteomes" id="UP000230002">
    <property type="component" value="Unassembled WGS sequence"/>
</dbReference>